<keyword evidence="3" id="KW-0067">ATP-binding</keyword>
<dbReference type="GO" id="GO:0016887">
    <property type="term" value="F:ATP hydrolysis activity"/>
    <property type="evidence" value="ECO:0007669"/>
    <property type="project" value="InterPro"/>
</dbReference>
<gene>
    <name evidence="5" type="ORF">BA177_03130</name>
</gene>
<evidence type="ECO:0000313" key="6">
    <source>
        <dbReference type="Proteomes" id="UP000092695"/>
    </source>
</evidence>
<dbReference type="OrthoDB" id="9802264at2"/>
<dbReference type="AlphaFoldDB" id="A0A193LCS7"/>
<feature type="domain" description="ABC transporter" evidence="4">
    <location>
        <begin position="11"/>
        <end position="244"/>
    </location>
</feature>
<dbReference type="PANTHER" id="PTHR42781">
    <property type="entry name" value="SPERMIDINE/PUTRESCINE IMPORT ATP-BINDING PROTEIN POTA"/>
    <property type="match status" value="1"/>
</dbReference>
<organism evidence="5 6">
    <name type="scientific">Woeseia oceani</name>
    <dbReference type="NCBI Taxonomy" id="1548547"/>
    <lineage>
        <taxon>Bacteria</taxon>
        <taxon>Pseudomonadati</taxon>
        <taxon>Pseudomonadota</taxon>
        <taxon>Gammaproteobacteria</taxon>
        <taxon>Woeseiales</taxon>
        <taxon>Woeseiaceae</taxon>
        <taxon>Woeseia</taxon>
    </lineage>
</organism>
<dbReference type="Pfam" id="PF00005">
    <property type="entry name" value="ABC_tran"/>
    <property type="match status" value="1"/>
</dbReference>
<dbReference type="PANTHER" id="PTHR42781:SF4">
    <property type="entry name" value="SPERMIDINE_PUTRESCINE IMPORT ATP-BINDING PROTEIN POTA"/>
    <property type="match status" value="1"/>
</dbReference>
<dbReference type="PROSITE" id="PS00211">
    <property type="entry name" value="ABC_TRANSPORTER_1"/>
    <property type="match status" value="1"/>
</dbReference>
<dbReference type="Proteomes" id="UP000092695">
    <property type="component" value="Chromosome"/>
</dbReference>
<accession>A0A193LCS7</accession>
<dbReference type="SMART" id="SM00382">
    <property type="entry name" value="AAA"/>
    <property type="match status" value="1"/>
</dbReference>
<dbReference type="GO" id="GO:0005524">
    <property type="term" value="F:ATP binding"/>
    <property type="evidence" value="ECO:0007669"/>
    <property type="project" value="UniProtKB-KW"/>
</dbReference>
<dbReference type="InterPro" id="IPR003439">
    <property type="entry name" value="ABC_transporter-like_ATP-bd"/>
</dbReference>
<evidence type="ECO:0000256" key="3">
    <source>
        <dbReference type="ARBA" id="ARBA00022840"/>
    </source>
</evidence>
<sequence length="252" mass="27486">MQASMQSDSAVEFQNVSLRRGAVLALDRLNLTLPRLQTTAILGASGSGKSSLIQLVIGLLRPSSGQVRTLGMAIDYKNPAPLRKRIGYAIQDIALFPHLRVRENILLPARLDNRNADESNSRLQALLTLMQLPAAVLDRWPHELSGGQQQRAGLCRAMILQPELLLLDEPFSGLDTMTRIGIHEQFLKLQEAEPISTILVTHDPQEAINLADYIVVMKAGRVQQHGPVDAVVGAPVNDYVGQLITALPGVTD</sequence>
<dbReference type="InterPro" id="IPR003593">
    <property type="entry name" value="AAA+_ATPase"/>
</dbReference>
<dbReference type="KEGG" id="woc:BA177_03130"/>
<dbReference type="Gene3D" id="3.40.50.300">
    <property type="entry name" value="P-loop containing nucleotide triphosphate hydrolases"/>
    <property type="match status" value="1"/>
</dbReference>
<dbReference type="InterPro" id="IPR027417">
    <property type="entry name" value="P-loop_NTPase"/>
</dbReference>
<name>A0A193LCS7_9GAMM</name>
<evidence type="ECO:0000313" key="5">
    <source>
        <dbReference type="EMBL" id="ANO50340.1"/>
    </source>
</evidence>
<keyword evidence="2" id="KW-0547">Nucleotide-binding</keyword>
<evidence type="ECO:0000259" key="4">
    <source>
        <dbReference type="PROSITE" id="PS50893"/>
    </source>
</evidence>
<dbReference type="InterPro" id="IPR050093">
    <property type="entry name" value="ABC_SmlMolc_Importer"/>
</dbReference>
<dbReference type="SUPFAM" id="SSF52540">
    <property type="entry name" value="P-loop containing nucleoside triphosphate hydrolases"/>
    <property type="match status" value="1"/>
</dbReference>
<reference evidence="5 6" key="1">
    <citation type="submission" date="2016-06" db="EMBL/GenBank/DDBJ databases">
        <title>Complete genome sequence of a deep-branching marine Gamma Proteobacterium Woeseia oceani type strain XK5.</title>
        <authorList>
            <person name="Mu D."/>
            <person name="Du Z."/>
        </authorList>
    </citation>
    <scope>NUCLEOTIDE SEQUENCE [LARGE SCALE GENOMIC DNA]</scope>
    <source>
        <strain evidence="5 6">XK5</strain>
    </source>
</reference>
<dbReference type="EMBL" id="CP016268">
    <property type="protein sequence ID" value="ANO50340.1"/>
    <property type="molecule type" value="Genomic_DNA"/>
</dbReference>
<dbReference type="InterPro" id="IPR017871">
    <property type="entry name" value="ABC_transporter-like_CS"/>
</dbReference>
<dbReference type="PROSITE" id="PS50893">
    <property type="entry name" value="ABC_TRANSPORTER_2"/>
    <property type="match status" value="1"/>
</dbReference>
<dbReference type="STRING" id="1548547.BA177_03130"/>
<keyword evidence="6" id="KW-1185">Reference proteome</keyword>
<evidence type="ECO:0000256" key="2">
    <source>
        <dbReference type="ARBA" id="ARBA00022741"/>
    </source>
</evidence>
<keyword evidence="1" id="KW-0813">Transport</keyword>
<protein>
    <recommendedName>
        <fullName evidence="4">ABC transporter domain-containing protein</fullName>
    </recommendedName>
</protein>
<proteinExistence type="predicted"/>
<dbReference type="RefSeq" id="WP_068612722.1">
    <property type="nucleotide sequence ID" value="NZ_CP016268.1"/>
</dbReference>
<evidence type="ECO:0000256" key="1">
    <source>
        <dbReference type="ARBA" id="ARBA00022448"/>
    </source>
</evidence>